<keyword evidence="5 8" id="KW-1133">Transmembrane helix</keyword>
<evidence type="ECO:0000256" key="3">
    <source>
        <dbReference type="ARBA" id="ARBA00022475"/>
    </source>
</evidence>
<feature type="transmembrane region" description="Helical" evidence="8">
    <location>
        <begin position="154"/>
        <end position="174"/>
    </location>
</feature>
<dbReference type="PANTHER" id="PTHR32322:SF18">
    <property type="entry name" value="S-ADENOSYLMETHIONINE_S-ADENOSYLHOMOCYSTEINE TRANSPORTER"/>
    <property type="match status" value="1"/>
</dbReference>
<organism evidence="10 11">
    <name type="scientific">Evansella caseinilytica</name>
    <dbReference type="NCBI Taxonomy" id="1503961"/>
    <lineage>
        <taxon>Bacteria</taxon>
        <taxon>Bacillati</taxon>
        <taxon>Bacillota</taxon>
        <taxon>Bacilli</taxon>
        <taxon>Bacillales</taxon>
        <taxon>Bacillaceae</taxon>
        <taxon>Evansella</taxon>
    </lineage>
</organism>
<proteinExistence type="inferred from homology"/>
<protein>
    <submittedName>
        <fullName evidence="10">Permease of the drug/metabolite transporter (DMT) superfamily</fullName>
    </submittedName>
</protein>
<feature type="domain" description="EamA" evidence="9">
    <location>
        <begin position="155"/>
        <end position="291"/>
    </location>
</feature>
<comment type="similarity">
    <text evidence="2">Belongs to the EamA transporter family.</text>
</comment>
<feature type="transmembrane region" description="Helical" evidence="8">
    <location>
        <begin position="249"/>
        <end position="268"/>
    </location>
</feature>
<evidence type="ECO:0000256" key="4">
    <source>
        <dbReference type="ARBA" id="ARBA00022692"/>
    </source>
</evidence>
<dbReference type="PANTHER" id="PTHR32322">
    <property type="entry name" value="INNER MEMBRANE TRANSPORTER"/>
    <property type="match status" value="1"/>
</dbReference>
<feature type="transmembrane region" description="Helical" evidence="8">
    <location>
        <begin position="123"/>
        <end position="142"/>
    </location>
</feature>
<feature type="transmembrane region" description="Helical" evidence="8">
    <location>
        <begin position="181"/>
        <end position="203"/>
    </location>
</feature>
<name>A0A1H3QZA5_9BACI</name>
<feature type="compositionally biased region" description="Basic and acidic residues" evidence="7">
    <location>
        <begin position="299"/>
        <end position="322"/>
    </location>
</feature>
<keyword evidence="3" id="KW-1003">Cell membrane</keyword>
<keyword evidence="4 8" id="KW-0812">Transmembrane</keyword>
<evidence type="ECO:0000256" key="7">
    <source>
        <dbReference type="SAM" id="MobiDB-lite"/>
    </source>
</evidence>
<keyword evidence="11" id="KW-1185">Reference proteome</keyword>
<evidence type="ECO:0000256" key="6">
    <source>
        <dbReference type="ARBA" id="ARBA00023136"/>
    </source>
</evidence>
<dbReference type="EMBL" id="FNPI01000007">
    <property type="protein sequence ID" value="SDZ18912.1"/>
    <property type="molecule type" value="Genomic_DNA"/>
</dbReference>
<feature type="domain" description="EamA" evidence="9">
    <location>
        <begin position="7"/>
        <end position="138"/>
    </location>
</feature>
<feature type="transmembrane region" description="Helical" evidence="8">
    <location>
        <begin position="66"/>
        <end position="87"/>
    </location>
</feature>
<dbReference type="OrthoDB" id="9799821at2"/>
<evidence type="ECO:0000256" key="2">
    <source>
        <dbReference type="ARBA" id="ARBA00007362"/>
    </source>
</evidence>
<dbReference type="InterPro" id="IPR050638">
    <property type="entry name" value="AA-Vitamin_Transporters"/>
</dbReference>
<evidence type="ECO:0000259" key="9">
    <source>
        <dbReference type="Pfam" id="PF00892"/>
    </source>
</evidence>
<dbReference type="InterPro" id="IPR037185">
    <property type="entry name" value="EmrE-like"/>
</dbReference>
<evidence type="ECO:0000256" key="5">
    <source>
        <dbReference type="ARBA" id="ARBA00022989"/>
    </source>
</evidence>
<dbReference type="Proteomes" id="UP000198935">
    <property type="component" value="Unassembled WGS sequence"/>
</dbReference>
<dbReference type="AlphaFoldDB" id="A0A1H3QZA5"/>
<dbReference type="STRING" id="1503961.SAMN05421736_107125"/>
<dbReference type="SUPFAM" id="SSF103481">
    <property type="entry name" value="Multidrug resistance efflux transporter EmrE"/>
    <property type="match status" value="2"/>
</dbReference>
<feature type="transmembrane region" description="Helical" evidence="8">
    <location>
        <begin position="7"/>
        <end position="28"/>
    </location>
</feature>
<accession>A0A1H3QZA5</accession>
<feature type="transmembrane region" description="Helical" evidence="8">
    <location>
        <begin position="34"/>
        <end position="54"/>
    </location>
</feature>
<dbReference type="Pfam" id="PF00892">
    <property type="entry name" value="EamA"/>
    <property type="match status" value="2"/>
</dbReference>
<feature type="transmembrane region" description="Helical" evidence="8">
    <location>
        <begin position="274"/>
        <end position="291"/>
    </location>
</feature>
<evidence type="ECO:0000313" key="11">
    <source>
        <dbReference type="Proteomes" id="UP000198935"/>
    </source>
</evidence>
<gene>
    <name evidence="10" type="ORF">SAMN05421736_107125</name>
</gene>
<evidence type="ECO:0000256" key="1">
    <source>
        <dbReference type="ARBA" id="ARBA00004651"/>
    </source>
</evidence>
<sequence>MTGKLTAYVKIVLAMSIAGSSVVAGKLLVASFPVFMAAELRFLLAALILTPLLLKLEGFPSLNKREVVILLLQALSGVFLFSIFMLYGLKYTTAVEGGIITSSLPAVVAVLACFTLGEKLSRYTIAGIVLTILGTQVIHLTGTLSEVERGAAPVIGNLFIVGAVIGEAVFIILGKSTANRLSPLAVSTVVSIFGAVLFSPFAIREALTFSFIEVPLQAWLLIGYSGIVVTVIAFILMYQGLKQVPASKAGVLTGALPISTVLLSAMFLKEGISLFHLLGIAAVLTAIYLISKESETEDNRQVQTKSDDMQSSKEQSFQEKRSCVKSQNYF</sequence>
<dbReference type="GO" id="GO:0005886">
    <property type="term" value="C:plasma membrane"/>
    <property type="evidence" value="ECO:0007669"/>
    <property type="project" value="UniProtKB-SubCell"/>
</dbReference>
<evidence type="ECO:0000313" key="10">
    <source>
        <dbReference type="EMBL" id="SDZ18912.1"/>
    </source>
</evidence>
<evidence type="ECO:0000256" key="8">
    <source>
        <dbReference type="SAM" id="Phobius"/>
    </source>
</evidence>
<feature type="region of interest" description="Disordered" evidence="7">
    <location>
        <begin position="299"/>
        <end position="330"/>
    </location>
</feature>
<reference evidence="11" key="1">
    <citation type="submission" date="2016-10" db="EMBL/GenBank/DDBJ databases">
        <authorList>
            <person name="Varghese N."/>
            <person name="Submissions S."/>
        </authorList>
    </citation>
    <scope>NUCLEOTIDE SEQUENCE [LARGE SCALE GENOMIC DNA]</scope>
    <source>
        <strain evidence="11">SP</strain>
    </source>
</reference>
<dbReference type="InterPro" id="IPR000620">
    <property type="entry name" value="EamA_dom"/>
</dbReference>
<keyword evidence="6 8" id="KW-0472">Membrane</keyword>
<comment type="subcellular location">
    <subcellularLocation>
        <location evidence="1">Cell membrane</location>
        <topology evidence="1">Multi-pass membrane protein</topology>
    </subcellularLocation>
</comment>
<feature type="transmembrane region" description="Helical" evidence="8">
    <location>
        <begin position="99"/>
        <end position="116"/>
    </location>
</feature>
<feature type="transmembrane region" description="Helical" evidence="8">
    <location>
        <begin position="218"/>
        <end position="237"/>
    </location>
</feature>